<proteinExistence type="predicted"/>
<feature type="region of interest" description="Disordered" evidence="1">
    <location>
        <begin position="77"/>
        <end position="106"/>
    </location>
</feature>
<accession>A0A2U9TB30</accession>
<reference evidence="3 4" key="1">
    <citation type="submission" date="2018-05" db="EMBL/GenBank/DDBJ databases">
        <title>The complete genome of Lysobacter maris HZ9B, a marine bacterium antagonistic against terrestrial plant pathogens.</title>
        <authorList>
            <person name="Zhang X.-Q."/>
        </authorList>
    </citation>
    <scope>NUCLEOTIDE SEQUENCE [LARGE SCALE GENOMIC DNA]</scope>
    <source>
        <strain evidence="3 4">HZ9B</strain>
    </source>
</reference>
<protein>
    <recommendedName>
        <fullName evidence="5">Transporter</fullName>
    </recommendedName>
</protein>
<feature type="chain" id="PRO_5015852287" description="Transporter" evidence="2">
    <location>
        <begin position="20"/>
        <end position="266"/>
    </location>
</feature>
<evidence type="ECO:0000313" key="4">
    <source>
        <dbReference type="Proteomes" id="UP000249447"/>
    </source>
</evidence>
<dbReference type="AlphaFoldDB" id="A0A2U9TB30"/>
<dbReference type="Proteomes" id="UP000249447">
    <property type="component" value="Chromosome"/>
</dbReference>
<sequence length="266" mass="27255">MKRSILFFALVAMSAGAQAADGLKLGVGVDYSSGDYDSDTTTTILSVPFTARYTRGDWSFKASLPWVRVDGDPNVLPGLGGVDNGNPNGRGRGRGNGGGGTTAPAESGAASGIGDLRLAAIYSVDTGSDLGLDLTGNFKLATADEDKGLGTGANDYGVAVDLYRQVGSALLFGGVGYTWLGDSDYIDVDAVANANLGVSWRAGGGNLGLIYDYRQAASDGYDPRSEVTAFYALNAGESTRIQLYGVAGLSDGSPDWGGGVSLTRGF</sequence>
<evidence type="ECO:0008006" key="5">
    <source>
        <dbReference type="Google" id="ProtNLM"/>
    </source>
</evidence>
<feature type="compositionally biased region" description="Gly residues" evidence="1">
    <location>
        <begin position="78"/>
        <end position="101"/>
    </location>
</feature>
<evidence type="ECO:0000256" key="1">
    <source>
        <dbReference type="SAM" id="MobiDB-lite"/>
    </source>
</evidence>
<gene>
    <name evidence="3" type="ORF">C9I47_2895</name>
</gene>
<evidence type="ECO:0000313" key="3">
    <source>
        <dbReference type="EMBL" id="AWV08565.1"/>
    </source>
</evidence>
<feature type="signal peptide" evidence="2">
    <location>
        <begin position="1"/>
        <end position="19"/>
    </location>
</feature>
<evidence type="ECO:0000256" key="2">
    <source>
        <dbReference type="SAM" id="SignalP"/>
    </source>
</evidence>
<keyword evidence="2" id="KW-0732">Signal</keyword>
<dbReference type="RefSeq" id="WP_111267588.1">
    <property type="nucleotide sequence ID" value="NZ_CP029843.1"/>
</dbReference>
<dbReference type="OrthoDB" id="194048at2"/>
<organism evidence="3 4">
    <name type="scientific">Marilutibacter maris</name>
    <dbReference type="NCBI Taxonomy" id="1605891"/>
    <lineage>
        <taxon>Bacteria</taxon>
        <taxon>Pseudomonadati</taxon>
        <taxon>Pseudomonadota</taxon>
        <taxon>Gammaproteobacteria</taxon>
        <taxon>Lysobacterales</taxon>
        <taxon>Lysobacteraceae</taxon>
        <taxon>Marilutibacter</taxon>
    </lineage>
</organism>
<keyword evidence="4" id="KW-1185">Reference proteome</keyword>
<name>A0A2U9TB30_9GAMM</name>
<dbReference type="KEGG" id="lmb:C9I47_2895"/>
<dbReference type="EMBL" id="CP029843">
    <property type="protein sequence ID" value="AWV08565.1"/>
    <property type="molecule type" value="Genomic_DNA"/>
</dbReference>